<name>A0A6A3UAU5_9STRA</name>
<evidence type="ECO:0000313" key="1">
    <source>
        <dbReference type="EMBL" id="KAE9147739.1"/>
    </source>
</evidence>
<dbReference type="PANTHER" id="PTHR48471:SF1">
    <property type="entry name" value="DDE TNP4 DOMAIN-CONTAINING PROTEIN"/>
    <property type="match status" value="1"/>
</dbReference>
<protein>
    <submittedName>
        <fullName evidence="1">Uncharacterized protein</fullName>
    </submittedName>
</protein>
<dbReference type="AlphaFoldDB" id="A0A6A3UAU5"/>
<proteinExistence type="predicted"/>
<dbReference type="EMBL" id="QXGA01000330">
    <property type="protein sequence ID" value="KAE9147739.1"/>
    <property type="molecule type" value="Genomic_DNA"/>
</dbReference>
<accession>A0A6A3UAU5</accession>
<gene>
    <name evidence="1" type="ORF">PF006_g7604</name>
</gene>
<evidence type="ECO:0000313" key="2">
    <source>
        <dbReference type="Proteomes" id="UP000440732"/>
    </source>
</evidence>
<dbReference type="PANTHER" id="PTHR48471">
    <property type="entry name" value="DDE TNP4 DOMAIN-CONTAINING PROTEIN"/>
    <property type="match status" value="1"/>
</dbReference>
<dbReference type="Proteomes" id="UP000440732">
    <property type="component" value="Unassembled WGS sequence"/>
</dbReference>
<reference evidence="1 2" key="1">
    <citation type="submission" date="2018-08" db="EMBL/GenBank/DDBJ databases">
        <title>Genomic investigation of the strawberry pathogen Phytophthora fragariae indicates pathogenicity is determined by transcriptional variation in three key races.</title>
        <authorList>
            <person name="Adams T.M."/>
            <person name="Armitage A.D."/>
            <person name="Sobczyk M.K."/>
            <person name="Bates H.J."/>
            <person name="Dunwell J.M."/>
            <person name="Nellist C.F."/>
            <person name="Harrison R.J."/>
        </authorList>
    </citation>
    <scope>NUCLEOTIDE SEQUENCE [LARGE SCALE GENOMIC DNA]</scope>
    <source>
        <strain evidence="1 2">NOV-5</strain>
    </source>
</reference>
<organism evidence="1 2">
    <name type="scientific">Phytophthora fragariae</name>
    <dbReference type="NCBI Taxonomy" id="53985"/>
    <lineage>
        <taxon>Eukaryota</taxon>
        <taxon>Sar</taxon>
        <taxon>Stramenopiles</taxon>
        <taxon>Oomycota</taxon>
        <taxon>Peronosporomycetes</taxon>
        <taxon>Peronosporales</taxon>
        <taxon>Peronosporaceae</taxon>
        <taxon>Phytophthora</taxon>
    </lineage>
</organism>
<comment type="caution">
    <text evidence="1">The sequence shown here is derived from an EMBL/GenBank/DDBJ whole genome shotgun (WGS) entry which is preliminary data.</text>
</comment>
<sequence>MAYRGHLRPTHTDLNQVAALANCRQFKVYPSLCPGQRSGCKSAAILPDFATFDFERGERKWLAQVAEDGELGDWCPAGADQDLPEARQGCGRGATRGVQFAGGGGVAHRHAETPYLTTQCLDAPCSSAWMILYHDGTDTNFINTTSLTRYLYSSSYLCKPNSNESLCYRPAFHQLLRRFVGVYYIRKKAARGRPSKLRYHHQVLGLVLSFYVGSM</sequence>